<organism evidence="2 3">
    <name type="scientific">Mycena pura</name>
    <dbReference type="NCBI Taxonomy" id="153505"/>
    <lineage>
        <taxon>Eukaryota</taxon>
        <taxon>Fungi</taxon>
        <taxon>Dikarya</taxon>
        <taxon>Basidiomycota</taxon>
        <taxon>Agaricomycotina</taxon>
        <taxon>Agaricomycetes</taxon>
        <taxon>Agaricomycetidae</taxon>
        <taxon>Agaricales</taxon>
        <taxon>Marasmiineae</taxon>
        <taxon>Mycenaceae</taxon>
        <taxon>Mycena</taxon>
    </lineage>
</organism>
<evidence type="ECO:0000256" key="1">
    <source>
        <dbReference type="SAM" id="MobiDB-lite"/>
    </source>
</evidence>
<comment type="caution">
    <text evidence="2">The sequence shown here is derived from an EMBL/GenBank/DDBJ whole genome shotgun (WGS) entry which is preliminary data.</text>
</comment>
<dbReference type="AlphaFoldDB" id="A0AAD6VJA6"/>
<keyword evidence="3" id="KW-1185">Reference proteome</keyword>
<accession>A0AAD6VJA6</accession>
<name>A0AAD6VJA6_9AGAR</name>
<dbReference type="Proteomes" id="UP001219525">
    <property type="component" value="Unassembled WGS sequence"/>
</dbReference>
<evidence type="ECO:0000313" key="3">
    <source>
        <dbReference type="Proteomes" id="UP001219525"/>
    </source>
</evidence>
<feature type="region of interest" description="Disordered" evidence="1">
    <location>
        <begin position="1"/>
        <end position="24"/>
    </location>
</feature>
<feature type="region of interest" description="Disordered" evidence="1">
    <location>
        <begin position="50"/>
        <end position="131"/>
    </location>
</feature>
<sequence>MRLDASGAQGASNALPSARRPQELHCAGSAMKEARRFRGLWDIDRVVKRLSASGTAATATSATSKNRDSYRAKRTTPRASRRSSSPKASTSTAAPRGPRAKPSRVVSESDEEEDGDGRMRDRPGGGDDGDQ</sequence>
<proteinExistence type="predicted"/>
<dbReference type="EMBL" id="JARJCW010000033">
    <property type="protein sequence ID" value="KAJ7208589.1"/>
    <property type="molecule type" value="Genomic_DNA"/>
</dbReference>
<reference evidence="2" key="1">
    <citation type="submission" date="2023-03" db="EMBL/GenBank/DDBJ databases">
        <title>Massive genome expansion in bonnet fungi (Mycena s.s.) driven by repeated elements and novel gene families across ecological guilds.</title>
        <authorList>
            <consortium name="Lawrence Berkeley National Laboratory"/>
            <person name="Harder C.B."/>
            <person name="Miyauchi S."/>
            <person name="Viragh M."/>
            <person name="Kuo A."/>
            <person name="Thoen E."/>
            <person name="Andreopoulos B."/>
            <person name="Lu D."/>
            <person name="Skrede I."/>
            <person name="Drula E."/>
            <person name="Henrissat B."/>
            <person name="Morin E."/>
            <person name="Kohler A."/>
            <person name="Barry K."/>
            <person name="LaButti K."/>
            <person name="Morin E."/>
            <person name="Salamov A."/>
            <person name="Lipzen A."/>
            <person name="Mereny Z."/>
            <person name="Hegedus B."/>
            <person name="Baldrian P."/>
            <person name="Stursova M."/>
            <person name="Weitz H."/>
            <person name="Taylor A."/>
            <person name="Grigoriev I.V."/>
            <person name="Nagy L.G."/>
            <person name="Martin F."/>
            <person name="Kauserud H."/>
        </authorList>
    </citation>
    <scope>NUCLEOTIDE SEQUENCE</scope>
    <source>
        <strain evidence="2">9144</strain>
    </source>
</reference>
<feature type="compositionally biased region" description="Basic residues" evidence="1">
    <location>
        <begin position="72"/>
        <end position="81"/>
    </location>
</feature>
<gene>
    <name evidence="2" type="ORF">GGX14DRAFT_566806</name>
</gene>
<feature type="compositionally biased region" description="Basic and acidic residues" evidence="1">
    <location>
        <begin position="116"/>
        <end position="125"/>
    </location>
</feature>
<evidence type="ECO:0000313" key="2">
    <source>
        <dbReference type="EMBL" id="KAJ7208589.1"/>
    </source>
</evidence>
<protein>
    <submittedName>
        <fullName evidence="2">Uncharacterized protein</fullName>
    </submittedName>
</protein>
<feature type="compositionally biased region" description="Low complexity" evidence="1">
    <location>
        <begin position="51"/>
        <end position="64"/>
    </location>
</feature>
<feature type="compositionally biased region" description="Low complexity" evidence="1">
    <location>
        <begin position="82"/>
        <end position="96"/>
    </location>
</feature>